<dbReference type="Proteomes" id="UP000094389">
    <property type="component" value="Unassembled WGS sequence"/>
</dbReference>
<evidence type="ECO:0000313" key="2">
    <source>
        <dbReference type="Proteomes" id="UP000094389"/>
    </source>
</evidence>
<dbReference type="EMBL" id="KV453928">
    <property type="protein sequence ID" value="ODV74139.1"/>
    <property type="molecule type" value="Genomic_DNA"/>
</dbReference>
<dbReference type="OMA" id="KNAPGKH"/>
<organism evidence="1 2">
    <name type="scientific">Cyberlindnera jadinii (strain ATCC 18201 / CBS 1600 / BCRC 20928 / JCM 3617 / NBRC 0987 / NRRL Y-1542)</name>
    <name type="common">Torula yeast</name>
    <name type="synonym">Candida utilis</name>
    <dbReference type="NCBI Taxonomy" id="983966"/>
    <lineage>
        <taxon>Eukaryota</taxon>
        <taxon>Fungi</taxon>
        <taxon>Dikarya</taxon>
        <taxon>Ascomycota</taxon>
        <taxon>Saccharomycotina</taxon>
        <taxon>Saccharomycetes</taxon>
        <taxon>Phaffomycetales</taxon>
        <taxon>Phaffomycetaceae</taxon>
        <taxon>Cyberlindnera</taxon>
    </lineage>
</organism>
<dbReference type="GO" id="GO:0005763">
    <property type="term" value="C:mitochondrial small ribosomal subunit"/>
    <property type="evidence" value="ECO:0007669"/>
    <property type="project" value="TreeGrafter"/>
</dbReference>
<dbReference type="PANTHER" id="PTHR28058">
    <property type="entry name" value="37S RIBOSOMAL PROTEIN MRP51, MITOCHONDRIAL"/>
    <property type="match status" value="1"/>
</dbReference>
<feature type="non-terminal residue" evidence="1">
    <location>
        <position position="232"/>
    </location>
</feature>
<proteinExistence type="predicted"/>
<dbReference type="GO" id="GO:0070124">
    <property type="term" value="P:mitochondrial translational initiation"/>
    <property type="evidence" value="ECO:0007669"/>
    <property type="project" value="TreeGrafter"/>
</dbReference>
<sequence length="232" mass="26476">KLFKSSRFASLAKPLSKSRGALFPTHQVVETRDAALSRQEWGLKYALPQKLKSRYIVLNDFDSLERIVDFEAGGGDHYRRLRFQELGIVPERDTKDSQFTSKPNPLFQDSNISASKKIETVLEVRPDCKKKKLDSVIIELEELRPEFKEYVLKNHPKELKEKGLTGDRFQDVAAAFLKEHRLKTDTNKIASLKRKDDFKFAGTGGLSYALKGRLRTTPNGVVHREAAPARYV</sequence>
<dbReference type="OrthoDB" id="2735536at2759"/>
<feature type="non-terminal residue" evidence="1">
    <location>
        <position position="1"/>
    </location>
</feature>
<dbReference type="STRING" id="983966.A0A1E4S3P6"/>
<dbReference type="PANTHER" id="PTHR28058:SF1">
    <property type="entry name" value="SMALL RIBOSOMAL SUBUNIT PROTEIN BS1M"/>
    <property type="match status" value="1"/>
</dbReference>
<accession>A0A1E4S3P6</accession>
<dbReference type="RefSeq" id="XP_020071178.1">
    <property type="nucleotide sequence ID" value="XM_020212111.1"/>
</dbReference>
<dbReference type="GeneID" id="30986507"/>
<gene>
    <name evidence="1" type="ORF">CYBJADRAFT_112016</name>
</gene>
<evidence type="ECO:0000313" key="1">
    <source>
        <dbReference type="EMBL" id="ODV74139.1"/>
    </source>
</evidence>
<keyword evidence="2" id="KW-1185">Reference proteome</keyword>
<dbReference type="GO" id="GO:0003735">
    <property type="term" value="F:structural constituent of ribosome"/>
    <property type="evidence" value="ECO:0007669"/>
    <property type="project" value="TreeGrafter"/>
</dbReference>
<dbReference type="AlphaFoldDB" id="A0A1E4S3P6"/>
<dbReference type="Pfam" id="PF11709">
    <property type="entry name" value="Mit_ribos_Mrp51"/>
    <property type="match status" value="1"/>
</dbReference>
<protein>
    <submittedName>
        <fullName evidence="1">Uncharacterized protein</fullName>
    </submittedName>
</protein>
<name>A0A1E4S3P6_CYBJN</name>
<dbReference type="InterPro" id="IPR016712">
    <property type="entry name" value="Rbsml_bS1m-like"/>
</dbReference>
<reference evidence="1 2" key="1">
    <citation type="journal article" date="2016" name="Proc. Natl. Acad. Sci. U.S.A.">
        <title>Comparative genomics of biotechnologically important yeasts.</title>
        <authorList>
            <person name="Riley R."/>
            <person name="Haridas S."/>
            <person name="Wolfe K.H."/>
            <person name="Lopes M.R."/>
            <person name="Hittinger C.T."/>
            <person name="Goeker M."/>
            <person name="Salamov A.A."/>
            <person name="Wisecaver J.H."/>
            <person name="Long T.M."/>
            <person name="Calvey C.H."/>
            <person name="Aerts A.L."/>
            <person name="Barry K.W."/>
            <person name="Choi C."/>
            <person name="Clum A."/>
            <person name="Coughlan A.Y."/>
            <person name="Deshpande S."/>
            <person name="Douglass A.P."/>
            <person name="Hanson S.J."/>
            <person name="Klenk H.-P."/>
            <person name="LaButti K.M."/>
            <person name="Lapidus A."/>
            <person name="Lindquist E.A."/>
            <person name="Lipzen A.M."/>
            <person name="Meier-Kolthoff J.P."/>
            <person name="Ohm R.A."/>
            <person name="Otillar R.P."/>
            <person name="Pangilinan J.L."/>
            <person name="Peng Y."/>
            <person name="Rokas A."/>
            <person name="Rosa C.A."/>
            <person name="Scheuner C."/>
            <person name="Sibirny A.A."/>
            <person name="Slot J.C."/>
            <person name="Stielow J.B."/>
            <person name="Sun H."/>
            <person name="Kurtzman C.P."/>
            <person name="Blackwell M."/>
            <person name="Grigoriev I.V."/>
            <person name="Jeffries T.W."/>
        </authorList>
    </citation>
    <scope>NUCLEOTIDE SEQUENCE [LARGE SCALE GENOMIC DNA]</scope>
    <source>
        <strain evidence="2">ATCC 18201 / CBS 1600 / BCRC 20928 / JCM 3617 / NBRC 0987 / NRRL Y-1542</strain>
    </source>
</reference>